<keyword evidence="2" id="KW-1185">Reference proteome</keyword>
<dbReference type="EMBL" id="AFNH02000043">
    <property type="protein sequence ID" value="EZG88110.1"/>
    <property type="molecule type" value="Genomic_DNA"/>
</dbReference>
<dbReference type="RefSeq" id="XP_011128627.1">
    <property type="nucleotide sequence ID" value="XM_011130325.1"/>
</dbReference>
<protein>
    <submittedName>
        <fullName evidence="1">Uncharacterized protein</fullName>
    </submittedName>
</protein>
<reference evidence="1" key="1">
    <citation type="submission" date="2013-12" db="EMBL/GenBank/DDBJ databases">
        <authorList>
            <person name="Omoto C.K."/>
            <person name="Sibley D."/>
            <person name="Venepally P."/>
            <person name="Hadjithomas M."/>
            <person name="Karamycheva S."/>
            <person name="Brunk B."/>
            <person name="Roos D."/>
            <person name="Caler E."/>
            <person name="Lorenzi H."/>
        </authorList>
    </citation>
    <scope>NUCLEOTIDE SEQUENCE</scope>
</reference>
<organism evidence="1 2">
    <name type="scientific">Gregarina niphandrodes</name>
    <name type="common">Septate eugregarine</name>
    <dbReference type="NCBI Taxonomy" id="110365"/>
    <lineage>
        <taxon>Eukaryota</taxon>
        <taxon>Sar</taxon>
        <taxon>Alveolata</taxon>
        <taxon>Apicomplexa</taxon>
        <taxon>Conoidasida</taxon>
        <taxon>Gregarinasina</taxon>
        <taxon>Eugregarinorida</taxon>
        <taxon>Gregarinidae</taxon>
        <taxon>Gregarina</taxon>
    </lineage>
</organism>
<dbReference type="Proteomes" id="UP000019763">
    <property type="component" value="Unassembled WGS sequence"/>
</dbReference>
<dbReference type="GeneID" id="22910489"/>
<sequence length="323" mass="36101">MRRTLKRLITSESSVNVKTATAVASVETADSNRGPPPIGFVDALSGATIPVGLSDEGKTQGPGLELASLVFTLDLIRNKQTPDYISLLLIGLCSRVTKDDLDHPQRSRSVLFVFLRHLMPVYARLSQFMSREEVPYYSETLRGYVGCLCRAKGACVYRIPYKDGYIYKSILNESSTEVVLQIDGRPCAFSNCLIKLRGYQRCSNECGHECNEKETLDWKGYLPMSRPSKLSSVNQRFTETMSNVYQQTFPWLQTGKLPPENWDLIARMVSTMHVGERAEFVYCAVQYGSETTGVENCRVIESANPYNDGIKLIYVGIGAESVL</sequence>
<accession>A0A023BD82</accession>
<proteinExistence type="predicted"/>
<name>A0A023BD82_GRENI</name>
<evidence type="ECO:0000313" key="1">
    <source>
        <dbReference type="EMBL" id="EZG88110.1"/>
    </source>
</evidence>
<dbReference type="AlphaFoldDB" id="A0A023BD82"/>
<comment type="caution">
    <text evidence="1">The sequence shown here is derived from an EMBL/GenBank/DDBJ whole genome shotgun (WGS) entry which is preliminary data.</text>
</comment>
<gene>
    <name evidence="1" type="ORF">GNI_005780</name>
</gene>
<dbReference type="VEuPathDB" id="CryptoDB:GNI_005780"/>
<evidence type="ECO:0000313" key="2">
    <source>
        <dbReference type="Proteomes" id="UP000019763"/>
    </source>
</evidence>